<keyword evidence="1" id="KW-0812">Transmembrane</keyword>
<proteinExistence type="predicted"/>
<dbReference type="Proteomes" id="UP000277145">
    <property type="component" value="Unassembled WGS sequence"/>
</dbReference>
<feature type="transmembrane region" description="Helical" evidence="1">
    <location>
        <begin position="12"/>
        <end position="32"/>
    </location>
</feature>
<organism evidence="2 3">
    <name type="scientific">Legionella pneumophila subsp. pneumophila</name>
    <dbReference type="NCBI Taxonomy" id="91891"/>
    <lineage>
        <taxon>Bacteria</taxon>
        <taxon>Pseudomonadati</taxon>
        <taxon>Pseudomonadota</taxon>
        <taxon>Gammaproteobacteria</taxon>
        <taxon>Legionellales</taxon>
        <taxon>Legionellaceae</taxon>
        <taxon>Legionella</taxon>
    </lineage>
</organism>
<keyword evidence="1" id="KW-0472">Membrane</keyword>
<comment type="caution">
    <text evidence="2">The sequence shown here is derived from an EMBL/GenBank/DDBJ whole genome shotgun (WGS) entry which is preliminary data.</text>
</comment>
<keyword evidence="1" id="KW-1133">Transmembrane helix</keyword>
<dbReference type="RefSeq" id="WP_041173947.1">
    <property type="nucleotide sequence ID" value="NZ_CP021281.1"/>
</dbReference>
<name>A0A3A6UY81_LEGPN</name>
<evidence type="ECO:0000256" key="1">
    <source>
        <dbReference type="SAM" id="Phobius"/>
    </source>
</evidence>
<protein>
    <submittedName>
        <fullName evidence="2">Uncharacterized protein</fullName>
    </submittedName>
</protein>
<sequence length="84" mass="9774">MESFEHFVCIHPYITIFIAFFIAIFIGGGMASEEYAKKLRNKEEELNKYHGIENEIEEIEFALDDKDIESAKDSLETLKSRLNL</sequence>
<evidence type="ECO:0000313" key="2">
    <source>
        <dbReference type="EMBL" id="RJY33998.1"/>
    </source>
</evidence>
<dbReference type="EMBL" id="QWDR01000001">
    <property type="protein sequence ID" value="RJY33998.1"/>
    <property type="molecule type" value="Genomic_DNA"/>
</dbReference>
<reference evidence="2 3" key="1">
    <citation type="submission" date="2018-08" db="EMBL/GenBank/DDBJ databases">
        <title>Genome Sequences of Legionella pneumophila subsp. pneumophila Isolates, Recovered from a Drinking Water System in a Large Builging.</title>
        <authorList>
            <person name="Gomez-Alvarez V."/>
            <person name="Boczek L."/>
            <person name="King D."/>
            <person name="Pemberton A."/>
            <person name="Pfaller S."/>
            <person name="Rodgers M."/>
            <person name="Santodomingo J."/>
            <person name="Revetta R."/>
        </authorList>
    </citation>
    <scope>NUCLEOTIDE SEQUENCE [LARGE SCALE GENOMIC DNA]</scope>
    <source>
        <strain evidence="2 3">L01C.1</strain>
    </source>
</reference>
<evidence type="ECO:0000313" key="3">
    <source>
        <dbReference type="Proteomes" id="UP000277145"/>
    </source>
</evidence>
<accession>A0A3A6UY81</accession>
<dbReference type="AlphaFoldDB" id="A0A3A6UY81"/>
<gene>
    <name evidence="2" type="ORF">D1H98_04170</name>
</gene>